<evidence type="ECO:0000313" key="4">
    <source>
        <dbReference type="EMBL" id="TVZ04514.1"/>
    </source>
</evidence>
<keyword evidence="1" id="KW-0472">Membrane</keyword>
<dbReference type="InterPro" id="IPR025510">
    <property type="entry name" value="DUF4397"/>
</dbReference>
<evidence type="ECO:0000259" key="3">
    <source>
        <dbReference type="Pfam" id="PF14344"/>
    </source>
</evidence>
<proteinExistence type="predicted"/>
<name>A0A6P2BZJ5_9ACTN</name>
<dbReference type="Proteomes" id="UP000460272">
    <property type="component" value="Unassembled WGS sequence"/>
</dbReference>
<evidence type="ECO:0000256" key="1">
    <source>
        <dbReference type="SAM" id="Phobius"/>
    </source>
</evidence>
<feature type="chain" id="PRO_5038840304" evidence="2">
    <location>
        <begin position="32"/>
        <end position="284"/>
    </location>
</feature>
<keyword evidence="2" id="KW-0732">Signal</keyword>
<dbReference type="Pfam" id="PF14344">
    <property type="entry name" value="DUF4397"/>
    <property type="match status" value="1"/>
</dbReference>
<gene>
    <name evidence="4" type="ORF">EAS64_19340</name>
</gene>
<evidence type="ECO:0000313" key="5">
    <source>
        <dbReference type="Proteomes" id="UP000460272"/>
    </source>
</evidence>
<keyword evidence="1" id="KW-0812">Transmembrane</keyword>
<feature type="transmembrane region" description="Helical" evidence="1">
    <location>
        <begin position="253"/>
        <end position="273"/>
    </location>
</feature>
<keyword evidence="5" id="KW-1185">Reference proteome</keyword>
<sequence length="284" mass="28235">MSVKFRLALRRVTLSVAVLAVLGGIPAAASAASAAAGTGWIRIGNLSTGSSPVDVYVSSGSTVAMVQHDVAYPTVLSYQTMDAGSYSVDMRAAGSAVSSTPLLSGTVAVKAGHAYTVTSLQGKLKVLDDSLTAPAGQSLVQVIQASGQSKVTFHCSCAAGAPGNVTNDAAPGSVSPYAKIPPGQWTMTATGPDQNASRFVPLTANTVHTEVVVSTSSGLGILDLLSAAGDQPTLGGVGTGFGGTAPHGPGSPLPWLAVIGAGLVLIAGGLSLSRGRLRRLTARG</sequence>
<protein>
    <submittedName>
        <fullName evidence="4">DUF4397 domain-containing protein</fullName>
    </submittedName>
</protein>
<reference evidence="4 5" key="1">
    <citation type="submission" date="2018-11" db="EMBL/GenBank/DDBJ databases">
        <title>Trebonia kvetii gen.nov., sp.nov., a novel acidophilic actinobacterium, and proposal of the new actinobacterial family Treboniaceae fam. nov.</title>
        <authorList>
            <person name="Rapoport D."/>
            <person name="Sagova-Mareckova M."/>
            <person name="Sedlacek I."/>
            <person name="Provaznik J."/>
            <person name="Kralova S."/>
            <person name="Pavlinic D."/>
            <person name="Benes V."/>
            <person name="Kopecky J."/>
        </authorList>
    </citation>
    <scope>NUCLEOTIDE SEQUENCE [LARGE SCALE GENOMIC DNA]</scope>
    <source>
        <strain evidence="4 5">15Tr583</strain>
    </source>
</reference>
<evidence type="ECO:0000256" key="2">
    <source>
        <dbReference type="SAM" id="SignalP"/>
    </source>
</evidence>
<organism evidence="4 5">
    <name type="scientific">Trebonia kvetii</name>
    <dbReference type="NCBI Taxonomy" id="2480626"/>
    <lineage>
        <taxon>Bacteria</taxon>
        <taxon>Bacillati</taxon>
        <taxon>Actinomycetota</taxon>
        <taxon>Actinomycetes</taxon>
        <taxon>Streptosporangiales</taxon>
        <taxon>Treboniaceae</taxon>
        <taxon>Trebonia</taxon>
    </lineage>
</organism>
<keyword evidence="1" id="KW-1133">Transmembrane helix</keyword>
<dbReference type="OrthoDB" id="9783299at2"/>
<accession>A0A6P2BZJ5</accession>
<dbReference type="EMBL" id="RPFW01000003">
    <property type="protein sequence ID" value="TVZ04514.1"/>
    <property type="molecule type" value="Genomic_DNA"/>
</dbReference>
<comment type="caution">
    <text evidence="4">The sequence shown here is derived from an EMBL/GenBank/DDBJ whole genome shotgun (WGS) entry which is preliminary data.</text>
</comment>
<feature type="signal peptide" evidence="2">
    <location>
        <begin position="1"/>
        <end position="31"/>
    </location>
</feature>
<dbReference type="AlphaFoldDB" id="A0A6P2BZJ5"/>
<feature type="domain" description="DUF4397" evidence="3">
    <location>
        <begin position="40"/>
        <end position="146"/>
    </location>
</feature>